<evidence type="ECO:0000256" key="3">
    <source>
        <dbReference type="ARBA" id="ARBA00023121"/>
    </source>
</evidence>
<comment type="subcellular location">
    <subcellularLocation>
        <location evidence="1">Golgi apparatus membrane</location>
        <topology evidence="1">Peripheral membrane protein</topology>
        <orientation evidence="1">Cytoplasmic side</orientation>
    </subcellularLocation>
</comment>
<protein>
    <submittedName>
        <fullName evidence="5">Golgi phosphoprotein 3 (GPP34)</fullName>
    </submittedName>
</protein>
<name>A0A1H8TVN0_9ACTN</name>
<dbReference type="Gene3D" id="1.10.3630.10">
    <property type="entry name" value="yeast vps74-n-term truncation variant domain like"/>
    <property type="match status" value="1"/>
</dbReference>
<dbReference type="GO" id="GO:0070273">
    <property type="term" value="F:phosphatidylinositol-4-phosphate binding"/>
    <property type="evidence" value="ECO:0007669"/>
    <property type="project" value="InterPro"/>
</dbReference>
<dbReference type="AlphaFoldDB" id="A0A1H8TVN0"/>
<accession>A0A1H8TVN0</accession>
<keyword evidence="2" id="KW-0333">Golgi apparatus</keyword>
<evidence type="ECO:0000313" key="6">
    <source>
        <dbReference type="Proteomes" id="UP000198960"/>
    </source>
</evidence>
<dbReference type="Proteomes" id="UP000198960">
    <property type="component" value="Unassembled WGS sequence"/>
</dbReference>
<dbReference type="InterPro" id="IPR038261">
    <property type="entry name" value="GPP34-like_sf"/>
</dbReference>
<organism evidence="5 6">
    <name type="scientific">Trujillonella endophytica</name>
    <dbReference type="NCBI Taxonomy" id="673521"/>
    <lineage>
        <taxon>Bacteria</taxon>
        <taxon>Bacillati</taxon>
        <taxon>Actinomycetota</taxon>
        <taxon>Actinomycetes</taxon>
        <taxon>Geodermatophilales</taxon>
        <taxon>Geodermatophilaceae</taxon>
        <taxon>Trujillonella</taxon>
    </lineage>
</organism>
<reference evidence="6" key="1">
    <citation type="submission" date="2016-10" db="EMBL/GenBank/DDBJ databases">
        <authorList>
            <person name="Varghese N."/>
            <person name="Submissions S."/>
        </authorList>
    </citation>
    <scope>NUCLEOTIDE SEQUENCE [LARGE SCALE GENOMIC DNA]</scope>
    <source>
        <strain evidence="6">DSM 45413</strain>
    </source>
</reference>
<keyword evidence="4" id="KW-0472">Membrane</keyword>
<gene>
    <name evidence="5" type="ORF">SAMN05660991_02490</name>
</gene>
<sequence>MAGVTGGPLADGVAVRVSALCLDSQGRLSDLLIASAAVRAGLLLDLALAGRVTQTDDAVEIDAEPTGFPPADRLLAAVVAEPGRPLDGWLDERRLGLADLAAANEASGRWVRRRQLLRRDRYVDRAADQTRRDLARSPEVGGVGLTAQDAAVTAVAAAAGLLDRRRGEPDEPSPGLLAATGDVRWLADHVTGHVTAACWRYRAQSMGLRVSGTVGPG</sequence>
<dbReference type="STRING" id="673521.SAMN05660991_02490"/>
<keyword evidence="3" id="KW-0446">Lipid-binding</keyword>
<proteinExistence type="predicted"/>
<dbReference type="EMBL" id="FOEE01000007">
    <property type="protein sequence ID" value="SEO95059.1"/>
    <property type="molecule type" value="Genomic_DNA"/>
</dbReference>
<keyword evidence="6" id="KW-1185">Reference proteome</keyword>
<evidence type="ECO:0000313" key="5">
    <source>
        <dbReference type="EMBL" id="SEO95059.1"/>
    </source>
</evidence>
<dbReference type="Pfam" id="PF05719">
    <property type="entry name" value="GPP34"/>
    <property type="match status" value="1"/>
</dbReference>
<evidence type="ECO:0000256" key="1">
    <source>
        <dbReference type="ARBA" id="ARBA00004255"/>
    </source>
</evidence>
<dbReference type="GO" id="GO:0012505">
    <property type="term" value="C:endomembrane system"/>
    <property type="evidence" value="ECO:0007669"/>
    <property type="project" value="UniProtKB-ARBA"/>
</dbReference>
<evidence type="ECO:0000256" key="4">
    <source>
        <dbReference type="ARBA" id="ARBA00023136"/>
    </source>
</evidence>
<dbReference type="InterPro" id="IPR008628">
    <property type="entry name" value="GPP34-like"/>
</dbReference>
<dbReference type="GO" id="GO:0005737">
    <property type="term" value="C:cytoplasm"/>
    <property type="evidence" value="ECO:0007669"/>
    <property type="project" value="UniProtKB-ARBA"/>
</dbReference>
<evidence type="ECO:0000256" key="2">
    <source>
        <dbReference type="ARBA" id="ARBA00023034"/>
    </source>
</evidence>